<dbReference type="Pfam" id="PF03167">
    <property type="entry name" value="UDG"/>
    <property type="match status" value="1"/>
</dbReference>
<dbReference type="InterPro" id="IPR018085">
    <property type="entry name" value="Ura-DNA_Glyclase_AS"/>
</dbReference>
<dbReference type="EC" id="3.2.2.27" evidence="5 10"/>
<proteinExistence type="inferred from homology"/>
<sequence>MIKPLSELVEPGWARALAGVEPDIHRMGDFLRGEIAAGRPYLPASRNILRAFTIPFDSIKVLIVGQDPYPTPGNPVGLSFCVAPDVRPLPPSLVNIYRELVDDLGVPMPPNGDLTPWTRRGVMLLNRCLTVGVGRPNSHAGKGWETVTDEAIRQLDARVDEHGDPRPLVAILWGRKAQTLKPLLTHATVIESAHPSPMSARYGFFGSRPFSKANEALAAMGAEPVDWDLTH</sequence>
<protein>
    <recommendedName>
        <fullName evidence="5 10">Uracil-DNA glycosylase</fullName>
        <shortName evidence="10">UDG</shortName>
        <ecNumber evidence="5 10">3.2.2.27</ecNumber>
    </recommendedName>
</protein>
<dbReference type="GO" id="GO:0004844">
    <property type="term" value="F:uracil DNA N-glycosylase activity"/>
    <property type="evidence" value="ECO:0007669"/>
    <property type="project" value="UniProtKB-UniRule"/>
</dbReference>
<comment type="similarity">
    <text evidence="4 10">Belongs to the uracil-DNA glycosylase (UDG) superfamily. UNG family.</text>
</comment>
<dbReference type="NCBIfam" id="NF003592">
    <property type="entry name" value="PRK05254.1-5"/>
    <property type="match status" value="1"/>
</dbReference>
<dbReference type="InterPro" id="IPR005122">
    <property type="entry name" value="Uracil-DNA_glycosylase-like"/>
</dbReference>
<dbReference type="EMBL" id="JAAIIH010000001">
    <property type="protein sequence ID" value="NMM99935.1"/>
    <property type="molecule type" value="Genomic_DNA"/>
</dbReference>
<evidence type="ECO:0000256" key="1">
    <source>
        <dbReference type="ARBA" id="ARBA00001400"/>
    </source>
</evidence>
<keyword evidence="14" id="KW-1185">Reference proteome</keyword>
<evidence type="ECO:0000259" key="12">
    <source>
        <dbReference type="SMART" id="SM00986"/>
    </source>
</evidence>
<evidence type="ECO:0000256" key="8">
    <source>
        <dbReference type="ARBA" id="ARBA00022801"/>
    </source>
</evidence>
<evidence type="ECO:0000256" key="11">
    <source>
        <dbReference type="PROSITE-ProRule" id="PRU10072"/>
    </source>
</evidence>
<comment type="caution">
    <text evidence="13">The sequence shown here is derived from an EMBL/GenBank/DDBJ whole genome shotgun (WGS) entry which is preliminary data.</text>
</comment>
<dbReference type="GO" id="GO:0005737">
    <property type="term" value="C:cytoplasm"/>
    <property type="evidence" value="ECO:0007669"/>
    <property type="project" value="UniProtKB-SubCell"/>
</dbReference>
<keyword evidence="9 10" id="KW-0234">DNA repair</keyword>
<evidence type="ECO:0000256" key="5">
    <source>
        <dbReference type="ARBA" id="ARBA00012030"/>
    </source>
</evidence>
<dbReference type="HAMAP" id="MF_00148">
    <property type="entry name" value="UDG"/>
    <property type="match status" value="1"/>
</dbReference>
<dbReference type="GO" id="GO:0097510">
    <property type="term" value="P:base-excision repair, AP site formation via deaminated base removal"/>
    <property type="evidence" value="ECO:0007669"/>
    <property type="project" value="TreeGrafter"/>
</dbReference>
<evidence type="ECO:0000256" key="4">
    <source>
        <dbReference type="ARBA" id="ARBA00008184"/>
    </source>
</evidence>
<dbReference type="PANTHER" id="PTHR11264">
    <property type="entry name" value="URACIL-DNA GLYCOSYLASE"/>
    <property type="match status" value="1"/>
</dbReference>
<comment type="subcellular location">
    <subcellularLocation>
        <location evidence="3 10">Cytoplasm</location>
    </subcellularLocation>
</comment>
<evidence type="ECO:0000313" key="13">
    <source>
        <dbReference type="EMBL" id="NMM99935.1"/>
    </source>
</evidence>
<comment type="function">
    <text evidence="2 10">Excises uracil residues from the DNA which can arise as a result of misincorporation of dUMP residues by DNA polymerase or due to deamination of cytosine.</text>
</comment>
<dbReference type="RefSeq" id="WP_169275072.1">
    <property type="nucleotide sequence ID" value="NZ_JAAIIH010000001.1"/>
</dbReference>
<accession>A0A7Y0F0T4</accession>
<reference evidence="13 14" key="1">
    <citation type="submission" date="2020-02" db="EMBL/GenBank/DDBJ databases">
        <title>Characterization of phylogenetic diversity of novel bifidobacterial species isolated in Czech ZOOs.</title>
        <authorList>
            <person name="Lugli G.A."/>
            <person name="Vera N.B."/>
            <person name="Ventura M."/>
        </authorList>
    </citation>
    <scope>NUCLEOTIDE SEQUENCE [LARGE SCALE GENOMIC DNA]</scope>
    <source>
        <strain evidence="13 14">DSM 109958</strain>
    </source>
</reference>
<dbReference type="Proteomes" id="UP000588277">
    <property type="component" value="Unassembled WGS sequence"/>
</dbReference>
<dbReference type="SMART" id="SM00987">
    <property type="entry name" value="UreE_C"/>
    <property type="match status" value="1"/>
</dbReference>
<keyword evidence="8 10" id="KW-0378">Hydrolase</keyword>
<dbReference type="InterPro" id="IPR036895">
    <property type="entry name" value="Uracil-DNA_glycosylase-like_sf"/>
</dbReference>
<dbReference type="PROSITE" id="PS00130">
    <property type="entry name" value="U_DNA_GLYCOSYLASE"/>
    <property type="match status" value="1"/>
</dbReference>
<name>A0A7Y0F0T4_9BIFI</name>
<feature type="domain" description="Uracil-DNA glycosylase-like" evidence="12">
    <location>
        <begin position="52"/>
        <end position="217"/>
    </location>
</feature>
<dbReference type="CDD" id="cd10027">
    <property type="entry name" value="UDG-F1-like"/>
    <property type="match status" value="1"/>
</dbReference>
<evidence type="ECO:0000256" key="10">
    <source>
        <dbReference type="HAMAP-Rule" id="MF_00148"/>
    </source>
</evidence>
<dbReference type="FunFam" id="3.40.470.10:FF:000006">
    <property type="entry name" value="Uracil-DNA glycosylase"/>
    <property type="match status" value="1"/>
</dbReference>
<dbReference type="AlphaFoldDB" id="A0A7Y0F0T4"/>
<dbReference type="SMART" id="SM00986">
    <property type="entry name" value="UDG"/>
    <property type="match status" value="1"/>
</dbReference>
<feature type="active site" description="Proton acceptor" evidence="10 11">
    <location>
        <position position="67"/>
    </location>
</feature>
<evidence type="ECO:0000256" key="7">
    <source>
        <dbReference type="ARBA" id="ARBA00022763"/>
    </source>
</evidence>
<dbReference type="SUPFAM" id="SSF52141">
    <property type="entry name" value="Uracil-DNA glycosylase-like"/>
    <property type="match status" value="1"/>
</dbReference>
<evidence type="ECO:0000256" key="2">
    <source>
        <dbReference type="ARBA" id="ARBA00002631"/>
    </source>
</evidence>
<comment type="catalytic activity">
    <reaction evidence="1 10">
        <text>Hydrolyzes single-stranded DNA or mismatched double-stranded DNA and polynucleotides, releasing free uracil.</text>
        <dbReference type="EC" id="3.2.2.27"/>
    </reaction>
</comment>
<evidence type="ECO:0000256" key="6">
    <source>
        <dbReference type="ARBA" id="ARBA00022490"/>
    </source>
</evidence>
<dbReference type="PANTHER" id="PTHR11264:SF0">
    <property type="entry name" value="URACIL-DNA GLYCOSYLASE"/>
    <property type="match status" value="1"/>
</dbReference>
<keyword evidence="7 10" id="KW-0227">DNA damage</keyword>
<evidence type="ECO:0000256" key="3">
    <source>
        <dbReference type="ARBA" id="ARBA00004496"/>
    </source>
</evidence>
<dbReference type="NCBIfam" id="NF003588">
    <property type="entry name" value="PRK05254.1-1"/>
    <property type="match status" value="1"/>
</dbReference>
<keyword evidence="6 10" id="KW-0963">Cytoplasm</keyword>
<dbReference type="Gene3D" id="3.40.470.10">
    <property type="entry name" value="Uracil-DNA glycosylase-like domain"/>
    <property type="match status" value="1"/>
</dbReference>
<evidence type="ECO:0000256" key="9">
    <source>
        <dbReference type="ARBA" id="ARBA00023204"/>
    </source>
</evidence>
<dbReference type="InterPro" id="IPR002043">
    <property type="entry name" value="UDG_fam1"/>
</dbReference>
<evidence type="ECO:0000313" key="14">
    <source>
        <dbReference type="Proteomes" id="UP000588277"/>
    </source>
</evidence>
<organism evidence="13 14">
    <name type="scientific">Bifidobacterium moraviense</name>
    <dbReference type="NCBI Taxonomy" id="2675323"/>
    <lineage>
        <taxon>Bacteria</taxon>
        <taxon>Bacillati</taxon>
        <taxon>Actinomycetota</taxon>
        <taxon>Actinomycetes</taxon>
        <taxon>Bifidobacteriales</taxon>
        <taxon>Bifidobacteriaceae</taxon>
        <taxon>Bifidobacterium</taxon>
    </lineage>
</organism>
<gene>
    <name evidence="10" type="primary">ung</name>
    <name evidence="13" type="ORF">G1C96_0513</name>
</gene>